<evidence type="ECO:0000313" key="1">
    <source>
        <dbReference type="EMBL" id="OHS93304.1"/>
    </source>
</evidence>
<dbReference type="Proteomes" id="UP000179807">
    <property type="component" value="Unassembled WGS sequence"/>
</dbReference>
<organism evidence="1 2">
    <name type="scientific">Tritrichomonas foetus</name>
    <dbReference type="NCBI Taxonomy" id="1144522"/>
    <lineage>
        <taxon>Eukaryota</taxon>
        <taxon>Metamonada</taxon>
        <taxon>Parabasalia</taxon>
        <taxon>Tritrichomonadida</taxon>
        <taxon>Tritrichomonadidae</taxon>
        <taxon>Tritrichomonas</taxon>
    </lineage>
</organism>
<sequence>MFINKRLPVTSSNNDWSLKNFLDFFSKKMDESIVKAAGSSFIIGYGVGAGIGALTGMAQNLNELPLIQLNQTLNTASKYGERVGYQAAMATTIYNVSKHASDKYIQNPIITTSIAGGCTGAFCGSYWGVKGAIGGGVAGSAIGALVGYHQYKNQITVSELLK</sequence>
<keyword evidence="2" id="KW-1185">Reference proteome</keyword>
<reference evidence="1" key="1">
    <citation type="submission" date="2016-10" db="EMBL/GenBank/DDBJ databases">
        <authorList>
            <person name="Benchimol M."/>
            <person name="Almeida L.G."/>
            <person name="Vasconcelos A.T."/>
            <person name="Perreira-Neves A."/>
            <person name="Rosa I.A."/>
            <person name="Tasca T."/>
            <person name="Bogo M.R."/>
            <person name="de Souza W."/>
        </authorList>
    </citation>
    <scope>NUCLEOTIDE SEQUENCE [LARGE SCALE GENOMIC DNA]</scope>
    <source>
        <strain evidence="1">K</strain>
    </source>
</reference>
<evidence type="ECO:0000313" key="2">
    <source>
        <dbReference type="Proteomes" id="UP000179807"/>
    </source>
</evidence>
<name>A0A1J4J181_9EUKA</name>
<proteinExistence type="predicted"/>
<gene>
    <name evidence="1" type="ORF">TRFO_11931</name>
</gene>
<dbReference type="OrthoDB" id="10525247at2759"/>
<dbReference type="RefSeq" id="XP_068346441.1">
    <property type="nucleotide sequence ID" value="XM_068496319.1"/>
</dbReference>
<dbReference type="VEuPathDB" id="TrichDB:TRFO_11931"/>
<comment type="caution">
    <text evidence="1">The sequence shown here is derived from an EMBL/GenBank/DDBJ whole genome shotgun (WGS) entry which is preliminary data.</text>
</comment>
<dbReference type="EMBL" id="MLAK01001415">
    <property type="protein sequence ID" value="OHS93304.1"/>
    <property type="molecule type" value="Genomic_DNA"/>
</dbReference>
<accession>A0A1J4J181</accession>
<dbReference type="GeneID" id="94831023"/>
<protein>
    <submittedName>
        <fullName evidence="1">Mitochondrial import inner membrane translocase subunit Tim17 family protein</fullName>
    </submittedName>
</protein>
<dbReference type="Pfam" id="PF02466">
    <property type="entry name" value="Tim17"/>
    <property type="match status" value="1"/>
</dbReference>
<dbReference type="AlphaFoldDB" id="A0A1J4J181"/>